<evidence type="ECO:0000256" key="1">
    <source>
        <dbReference type="SAM" id="SignalP"/>
    </source>
</evidence>
<evidence type="ECO:0000313" key="2">
    <source>
        <dbReference type="EMBL" id="WGL15872.1"/>
    </source>
</evidence>
<sequence>MLQLRRLISIAGYVLTGCLLAACASPAYLDCQPGETPQIRDLLYFGTQKEGGFVTDHEWSSFMESVITPRFPEGLTVVKGSGQWLAQNGEVIREPSHILSLIYSHTRDRDAEVAEIIQTYKRQFDQEAVLRVRSRACVSFP</sequence>
<dbReference type="InterPro" id="IPR021957">
    <property type="entry name" value="DUF3574"/>
</dbReference>
<dbReference type="EMBL" id="CP118605">
    <property type="protein sequence ID" value="WGL15872.1"/>
    <property type="molecule type" value="Genomic_DNA"/>
</dbReference>
<keyword evidence="3" id="KW-1185">Reference proteome</keyword>
<dbReference type="RefSeq" id="WP_280319037.1">
    <property type="nucleotide sequence ID" value="NZ_CP118605.1"/>
</dbReference>
<name>A0ABY8NDP1_9GAMM</name>
<proteinExistence type="predicted"/>
<dbReference type="Pfam" id="PF12098">
    <property type="entry name" value="DUF3574"/>
    <property type="match status" value="1"/>
</dbReference>
<reference evidence="2 3" key="1">
    <citation type="submission" date="2023-02" db="EMBL/GenBank/DDBJ databases">
        <title>Description and genomic characterization of Microbulbifer bruguierae sp. nov., isolated from the sediment of mangrove plant Bruguiera sexangula.</title>
        <authorList>
            <person name="Long M."/>
        </authorList>
    </citation>
    <scope>NUCLEOTIDE SEQUENCE [LARGE SCALE GENOMIC DNA]</scope>
    <source>
        <strain evidence="2 3">H12</strain>
    </source>
</reference>
<keyword evidence="1" id="KW-0732">Signal</keyword>
<organism evidence="2 3">
    <name type="scientific">Microbulbifer bruguierae</name>
    <dbReference type="NCBI Taxonomy" id="3029061"/>
    <lineage>
        <taxon>Bacteria</taxon>
        <taxon>Pseudomonadati</taxon>
        <taxon>Pseudomonadota</taxon>
        <taxon>Gammaproteobacteria</taxon>
        <taxon>Cellvibrionales</taxon>
        <taxon>Microbulbiferaceae</taxon>
        <taxon>Microbulbifer</taxon>
    </lineage>
</organism>
<protein>
    <submittedName>
        <fullName evidence="2">DUF3574 domain-containing protein</fullName>
    </submittedName>
</protein>
<gene>
    <name evidence="2" type="ORF">PVT68_13965</name>
</gene>
<feature type="chain" id="PRO_5047549286" evidence="1">
    <location>
        <begin position="30"/>
        <end position="141"/>
    </location>
</feature>
<dbReference type="PROSITE" id="PS51257">
    <property type="entry name" value="PROKAR_LIPOPROTEIN"/>
    <property type="match status" value="1"/>
</dbReference>
<dbReference type="Proteomes" id="UP001236500">
    <property type="component" value="Chromosome"/>
</dbReference>
<evidence type="ECO:0000313" key="3">
    <source>
        <dbReference type="Proteomes" id="UP001236500"/>
    </source>
</evidence>
<accession>A0ABY8NDP1</accession>
<feature type="signal peptide" evidence="1">
    <location>
        <begin position="1"/>
        <end position="29"/>
    </location>
</feature>